<reference evidence="2 3" key="1">
    <citation type="submission" date="2017-09" db="EMBL/GenBank/DDBJ databases">
        <title>Complete genome sequence of Verrucomicrobial strain HZ-65, isolated from freshwater.</title>
        <authorList>
            <person name="Choi A."/>
        </authorList>
    </citation>
    <scope>NUCLEOTIDE SEQUENCE [LARGE SCALE GENOMIC DNA]</scope>
    <source>
        <strain evidence="2 3">HZ-65</strain>
    </source>
</reference>
<dbReference type="AlphaFoldDB" id="A0A290QD18"/>
<dbReference type="InterPro" id="IPR036515">
    <property type="entry name" value="Transposase_17_sf"/>
</dbReference>
<evidence type="ECO:0000313" key="2">
    <source>
        <dbReference type="EMBL" id="ATC64146.1"/>
    </source>
</evidence>
<dbReference type="PANTHER" id="PTHR36966:SF1">
    <property type="entry name" value="REP-ASSOCIATED TYROSINE TRANSPOSASE"/>
    <property type="match status" value="1"/>
</dbReference>
<proteinExistence type="predicted"/>
<dbReference type="EMBL" id="CP023344">
    <property type="protein sequence ID" value="ATC64146.1"/>
    <property type="molecule type" value="Genomic_DNA"/>
</dbReference>
<dbReference type="NCBIfam" id="NF047646">
    <property type="entry name" value="REP_Tyr_transpos"/>
    <property type="match status" value="1"/>
</dbReference>
<dbReference type="InterPro" id="IPR002686">
    <property type="entry name" value="Transposase_17"/>
</dbReference>
<dbReference type="Pfam" id="PF01797">
    <property type="entry name" value="Y1_Tnp"/>
    <property type="match status" value="1"/>
</dbReference>
<dbReference type="Proteomes" id="UP000217265">
    <property type="component" value="Chromosome"/>
</dbReference>
<dbReference type="PANTHER" id="PTHR36966">
    <property type="entry name" value="REP-ASSOCIATED TYROSINE TRANSPOSASE"/>
    <property type="match status" value="1"/>
</dbReference>
<gene>
    <name evidence="2" type="ORF">CMV30_09365</name>
</gene>
<name>A0A290QD18_9BACT</name>
<accession>A0A290QD18</accession>
<feature type="domain" description="Transposase IS200-like" evidence="1">
    <location>
        <begin position="6"/>
        <end position="115"/>
    </location>
</feature>
<dbReference type="SUPFAM" id="SSF143422">
    <property type="entry name" value="Transposase IS200-like"/>
    <property type="match status" value="1"/>
</dbReference>
<dbReference type="InterPro" id="IPR052715">
    <property type="entry name" value="RAYT_transposase"/>
</dbReference>
<keyword evidence="3" id="KW-1185">Reference proteome</keyword>
<dbReference type="GO" id="GO:0043565">
    <property type="term" value="F:sequence-specific DNA binding"/>
    <property type="evidence" value="ECO:0007669"/>
    <property type="project" value="TreeGrafter"/>
</dbReference>
<dbReference type="GO" id="GO:0004803">
    <property type="term" value="F:transposase activity"/>
    <property type="evidence" value="ECO:0007669"/>
    <property type="project" value="InterPro"/>
</dbReference>
<sequence>MPPWAPDNSLYFITVACAVRGVNQLARADTTHLLRDSLRFRQECGQWQISLVLLMPDHLHALIRFNPERGIQRTVLDWKRYTAKAARVQWQQDFFEHRVRDEAACQEKWRYILFNPVRAGLVKTPEEWPYLRSNGQWDSPG</sequence>
<organism evidence="2 3">
    <name type="scientific">Nibricoccus aquaticus</name>
    <dbReference type="NCBI Taxonomy" id="2576891"/>
    <lineage>
        <taxon>Bacteria</taxon>
        <taxon>Pseudomonadati</taxon>
        <taxon>Verrucomicrobiota</taxon>
        <taxon>Opitutia</taxon>
        <taxon>Opitutales</taxon>
        <taxon>Opitutaceae</taxon>
        <taxon>Nibricoccus</taxon>
    </lineage>
</organism>
<evidence type="ECO:0000259" key="1">
    <source>
        <dbReference type="SMART" id="SM01321"/>
    </source>
</evidence>
<dbReference type="KEGG" id="vbh:CMV30_09365"/>
<dbReference type="Gene3D" id="3.30.70.1290">
    <property type="entry name" value="Transposase IS200-like"/>
    <property type="match status" value="1"/>
</dbReference>
<evidence type="ECO:0000313" key="3">
    <source>
        <dbReference type="Proteomes" id="UP000217265"/>
    </source>
</evidence>
<dbReference type="SMART" id="SM01321">
    <property type="entry name" value="Y1_Tnp"/>
    <property type="match status" value="1"/>
</dbReference>
<dbReference type="GO" id="GO:0006313">
    <property type="term" value="P:DNA transposition"/>
    <property type="evidence" value="ECO:0007669"/>
    <property type="project" value="InterPro"/>
</dbReference>
<dbReference type="RefSeq" id="WP_096055778.1">
    <property type="nucleotide sequence ID" value="NZ_CP023344.1"/>
</dbReference>
<protein>
    <recommendedName>
        <fullName evidence="1">Transposase IS200-like domain-containing protein</fullName>
    </recommendedName>
</protein>